<dbReference type="STRING" id="235985.SAMN05414137_120132"/>
<sequence length="176" mass="19974">MAADLLYRSRLYAERRQSGRRLRRRESDHLPGHLLRLIAARMTGDAAVLFRLDGARDEAPPDQLRAGLAWLHDHQFIALEGTVDAIARVWVNPAVAVRGGADPRTAAARHHFPYISVADTGMAAEEPVTFHPYHPDLWEVVYEGNQETFDQSTFLDWQCPRHGQSSVYPRLVPDRE</sequence>
<name>A0A1H7WG26_STRJI</name>
<accession>A0A1H7WG26</accession>
<evidence type="ECO:0000313" key="2">
    <source>
        <dbReference type="Proteomes" id="UP000183015"/>
    </source>
</evidence>
<dbReference type="OrthoDB" id="4251258at2"/>
<evidence type="ECO:0000313" key="1">
    <source>
        <dbReference type="EMBL" id="SEM20314.1"/>
    </source>
</evidence>
<gene>
    <name evidence="1" type="ORF">SAMN05414137_120132</name>
</gene>
<organism evidence="1 2">
    <name type="scientific">Streptacidiphilus jiangxiensis</name>
    <dbReference type="NCBI Taxonomy" id="235985"/>
    <lineage>
        <taxon>Bacteria</taxon>
        <taxon>Bacillati</taxon>
        <taxon>Actinomycetota</taxon>
        <taxon>Actinomycetes</taxon>
        <taxon>Kitasatosporales</taxon>
        <taxon>Streptomycetaceae</taxon>
        <taxon>Streptacidiphilus</taxon>
    </lineage>
</organism>
<dbReference type="EMBL" id="FOAZ01000020">
    <property type="protein sequence ID" value="SEM20314.1"/>
    <property type="molecule type" value="Genomic_DNA"/>
</dbReference>
<proteinExistence type="predicted"/>
<keyword evidence="2" id="KW-1185">Reference proteome</keyword>
<dbReference type="RefSeq" id="WP_075004147.1">
    <property type="nucleotide sequence ID" value="NZ_FOAZ01000020.1"/>
</dbReference>
<protein>
    <submittedName>
        <fullName evidence="1">Uncharacterized protein</fullName>
    </submittedName>
</protein>
<dbReference type="AlphaFoldDB" id="A0A1H7WG26"/>
<dbReference type="Proteomes" id="UP000183015">
    <property type="component" value="Unassembled WGS sequence"/>
</dbReference>
<reference evidence="2" key="1">
    <citation type="submission" date="2016-10" db="EMBL/GenBank/DDBJ databases">
        <authorList>
            <person name="Varghese N."/>
        </authorList>
    </citation>
    <scope>NUCLEOTIDE SEQUENCE [LARGE SCALE GENOMIC DNA]</scope>
    <source>
        <strain evidence="2">DSM 45096 / BCRC 16803 / CGMCC 4.1857 / CIP 109030 / JCM 12277 / KCTC 19219 / NBRC 100920 / 33214</strain>
    </source>
</reference>
<dbReference type="eggNOG" id="ENOG5031UXB">
    <property type="taxonomic scope" value="Bacteria"/>
</dbReference>